<proteinExistence type="predicted"/>
<gene>
    <name evidence="1" type="ORF">CVV64_09460</name>
</gene>
<dbReference type="InterPro" id="IPR002933">
    <property type="entry name" value="Peptidase_M20"/>
</dbReference>
<dbReference type="Pfam" id="PF01546">
    <property type="entry name" value="Peptidase_M20"/>
    <property type="match status" value="1"/>
</dbReference>
<dbReference type="Gene3D" id="3.40.630.10">
    <property type="entry name" value="Zn peptidases"/>
    <property type="match status" value="2"/>
</dbReference>
<reference evidence="1 2" key="1">
    <citation type="journal article" date="2017" name="ISME J.">
        <title>Potential for microbial H2 and metal transformations associated with novel bacteria and archaea in deep terrestrial subsurface sediments.</title>
        <authorList>
            <person name="Hernsdorf A.W."/>
            <person name="Amano Y."/>
            <person name="Miyakawa K."/>
            <person name="Ise K."/>
            <person name="Suzuki Y."/>
            <person name="Anantharaman K."/>
            <person name="Probst A."/>
            <person name="Burstein D."/>
            <person name="Thomas B.C."/>
            <person name="Banfield J.F."/>
        </authorList>
    </citation>
    <scope>NUCLEOTIDE SEQUENCE [LARGE SCALE GENOMIC DNA]</scope>
    <source>
        <strain evidence="1">HGW-Wallbacteria-1</strain>
    </source>
</reference>
<dbReference type="SUPFAM" id="SSF53187">
    <property type="entry name" value="Zn-dependent exopeptidases"/>
    <property type="match status" value="1"/>
</dbReference>
<accession>A0A2N1PQG6</accession>
<evidence type="ECO:0008006" key="3">
    <source>
        <dbReference type="Google" id="ProtNLM"/>
    </source>
</evidence>
<evidence type="ECO:0000313" key="1">
    <source>
        <dbReference type="EMBL" id="PKK90574.1"/>
    </source>
</evidence>
<name>A0A2N1PQG6_9BACT</name>
<sequence>MESEFFNIEWFMETTRALARVPSLSGTESNRISLALAIANSLGLKTSMDSHGNGIVFMDALPDWPERDEQVQRDGELQRDGFPAVLLTAHADSKLHPGIPALIGSAEQGGHILKGCGCGDNCAAIAAGIAVMGSLGSIERIESIEKNGNSGNFRRNSVVLALTRGEEGQGCLRGAAYLAKRVRPDLCIALEGVGPSLLSWECTAVRRFVIKFAGETHHPWKRGRQTDENNDQISVGITPMMMAVFFLESVITLNNRDAGITVTVNRLETPGGEPGIDPGEVRITLELRAISEYLMEGLIRNFTRILIDSCRLESSGFARLASKYAGKVLFRLNHGYGRSGSDMILSLVAGDKFTFSDEPVIVECHCIDRRHAVSLKGSREKAVVISSFFGSRGRPLKECRSSSDATAFSEEGISAVMLGLGRGGMTHSHQEWICLDDVMRMAALLRDFCIAHLEDTEVIGGST</sequence>
<dbReference type="Proteomes" id="UP000233256">
    <property type="component" value="Unassembled WGS sequence"/>
</dbReference>
<dbReference type="GO" id="GO:0016787">
    <property type="term" value="F:hydrolase activity"/>
    <property type="evidence" value="ECO:0007669"/>
    <property type="project" value="InterPro"/>
</dbReference>
<dbReference type="EMBL" id="PGXC01000005">
    <property type="protein sequence ID" value="PKK90574.1"/>
    <property type="molecule type" value="Genomic_DNA"/>
</dbReference>
<comment type="caution">
    <text evidence="1">The sequence shown here is derived from an EMBL/GenBank/DDBJ whole genome shotgun (WGS) entry which is preliminary data.</text>
</comment>
<protein>
    <recommendedName>
        <fullName evidence="3">Peptidase M20 dimerisation domain-containing protein</fullName>
    </recommendedName>
</protein>
<dbReference type="AlphaFoldDB" id="A0A2N1PQG6"/>
<evidence type="ECO:0000313" key="2">
    <source>
        <dbReference type="Proteomes" id="UP000233256"/>
    </source>
</evidence>
<organism evidence="1 2">
    <name type="scientific">Candidatus Wallbacteria bacterium HGW-Wallbacteria-1</name>
    <dbReference type="NCBI Taxonomy" id="2013854"/>
    <lineage>
        <taxon>Bacteria</taxon>
        <taxon>Candidatus Walliibacteriota</taxon>
    </lineage>
</organism>